<dbReference type="EMBL" id="JABAFR010000009">
    <property type="protein sequence ID" value="NME44196.1"/>
    <property type="molecule type" value="Genomic_DNA"/>
</dbReference>
<comment type="caution">
    <text evidence="1">The sequence shown here is derived from an EMBL/GenBank/DDBJ whole genome shotgun (WGS) entry which is preliminary data.</text>
</comment>
<gene>
    <name evidence="1" type="ORF">HF861_04775</name>
</gene>
<sequence length="119" mass="14147">MDNPENIPIYLWICALESVLLLKDYLNYDYAFNKIVEEDYYTFLTEEERMSLSQKSRFILYVERKIKRLNGEGSQNYKLNRNFYNITGVIASTVSFGHLNLGIFKSLLSELKPYIDFYE</sequence>
<proteinExistence type="predicted"/>
<dbReference type="AlphaFoldDB" id="A0A7X9NI11"/>
<dbReference type="RefSeq" id="WP_168965105.1">
    <property type="nucleotide sequence ID" value="NZ_JABAFR010000009.1"/>
</dbReference>
<protein>
    <submittedName>
        <fullName evidence="1">Uncharacterized protein</fullName>
    </submittedName>
</protein>
<evidence type="ECO:0000313" key="2">
    <source>
        <dbReference type="Proteomes" id="UP000540014"/>
    </source>
</evidence>
<evidence type="ECO:0000313" key="1">
    <source>
        <dbReference type="EMBL" id="NME44196.1"/>
    </source>
</evidence>
<name>A0A7X9NI11_9FIRM</name>
<accession>A0A7X9NI11</accession>
<reference evidence="1 2" key="1">
    <citation type="submission" date="2020-04" db="EMBL/GenBank/DDBJ databases">
        <authorList>
            <person name="Hitch T.C.A."/>
            <person name="Wylensek D."/>
            <person name="Clavel T."/>
        </authorList>
    </citation>
    <scope>NUCLEOTIDE SEQUENCE [LARGE SCALE GENOMIC DNA]</scope>
    <source>
        <strain evidence="1 2">BSM-383-APC-22F</strain>
    </source>
</reference>
<dbReference type="Proteomes" id="UP000540014">
    <property type="component" value="Unassembled WGS sequence"/>
</dbReference>
<organism evidence="1 2">
    <name type="scientific">Faecalicoccus pleomorphus</name>
    <dbReference type="NCBI Taxonomy" id="1323"/>
    <lineage>
        <taxon>Bacteria</taxon>
        <taxon>Bacillati</taxon>
        <taxon>Bacillota</taxon>
        <taxon>Erysipelotrichia</taxon>
        <taxon>Erysipelotrichales</taxon>
        <taxon>Erysipelotrichaceae</taxon>
        <taxon>Faecalicoccus</taxon>
    </lineage>
</organism>